<gene>
    <name evidence="3" type="ORF">FPE_LOCUS32403</name>
</gene>
<dbReference type="Pfam" id="PF13912">
    <property type="entry name" value="zf-C2H2_6"/>
    <property type="match status" value="2"/>
</dbReference>
<keyword evidence="1" id="KW-0862">Zinc</keyword>
<name>A0AAD2ABA5_9LAMI</name>
<dbReference type="PANTHER" id="PTHR46326">
    <property type="entry name" value="ZINC FINGER PROTEIN ZAT1-RELATED"/>
    <property type="match status" value="1"/>
</dbReference>
<evidence type="ECO:0000313" key="3">
    <source>
        <dbReference type="EMBL" id="CAI9784973.1"/>
    </source>
</evidence>
<dbReference type="Gene3D" id="3.30.160.60">
    <property type="entry name" value="Classic Zinc Finger"/>
    <property type="match status" value="1"/>
</dbReference>
<evidence type="ECO:0000256" key="1">
    <source>
        <dbReference type="PROSITE-ProRule" id="PRU00042"/>
    </source>
</evidence>
<protein>
    <recommendedName>
        <fullName evidence="2">C2H2-type domain-containing protein</fullName>
    </recommendedName>
</protein>
<dbReference type="SUPFAM" id="SSF57667">
    <property type="entry name" value="beta-beta-alpha zinc fingers"/>
    <property type="match status" value="1"/>
</dbReference>
<feature type="domain" description="C2H2-type" evidence="2">
    <location>
        <begin position="168"/>
        <end position="193"/>
    </location>
</feature>
<dbReference type="InterPro" id="IPR013087">
    <property type="entry name" value="Znf_C2H2_type"/>
</dbReference>
<keyword evidence="4" id="KW-1185">Reference proteome</keyword>
<organism evidence="3 4">
    <name type="scientific">Fraxinus pennsylvanica</name>
    <dbReference type="NCBI Taxonomy" id="56036"/>
    <lineage>
        <taxon>Eukaryota</taxon>
        <taxon>Viridiplantae</taxon>
        <taxon>Streptophyta</taxon>
        <taxon>Embryophyta</taxon>
        <taxon>Tracheophyta</taxon>
        <taxon>Spermatophyta</taxon>
        <taxon>Magnoliopsida</taxon>
        <taxon>eudicotyledons</taxon>
        <taxon>Gunneridae</taxon>
        <taxon>Pentapetalae</taxon>
        <taxon>asterids</taxon>
        <taxon>lamiids</taxon>
        <taxon>Lamiales</taxon>
        <taxon>Oleaceae</taxon>
        <taxon>Oleeae</taxon>
        <taxon>Fraxinus</taxon>
    </lineage>
</organism>
<dbReference type="EMBL" id="OU503056">
    <property type="protein sequence ID" value="CAI9784973.1"/>
    <property type="molecule type" value="Genomic_DNA"/>
</dbReference>
<dbReference type="InterPro" id="IPR044303">
    <property type="entry name" value="ZAT1/4/9"/>
</dbReference>
<keyword evidence="1" id="KW-0479">Metal-binding</keyword>
<dbReference type="PROSITE" id="PS50157">
    <property type="entry name" value="ZINC_FINGER_C2H2_2"/>
    <property type="match status" value="2"/>
</dbReference>
<accession>A0AAD2ABA5</accession>
<dbReference type="PROSITE" id="PS00028">
    <property type="entry name" value="ZINC_FINGER_C2H2_1"/>
    <property type="match status" value="2"/>
</dbReference>
<proteinExistence type="predicted"/>
<sequence length="193" mass="21656">MEGQQCKICFKSFSNGKALGGHMRSHYATLPLPPKTPQRRELGGDTESTTFSLFSVLEDVDEKLPKSLRVVDPEFLDDAGSVVIQGNVTEPESTRKRYPGRRSSKEVIKKRNTGSSTESLAELEMVIRRSCVSEEEEGAWSLIMLSRDGWSSNDSVESRMCQLSEKKYQCETCEKVFKSSQGLGSHRTSHKTR</sequence>
<dbReference type="GO" id="GO:0006355">
    <property type="term" value="P:regulation of DNA-templated transcription"/>
    <property type="evidence" value="ECO:0007669"/>
    <property type="project" value="InterPro"/>
</dbReference>
<dbReference type="InterPro" id="IPR036236">
    <property type="entry name" value="Znf_C2H2_sf"/>
</dbReference>
<dbReference type="AlphaFoldDB" id="A0AAD2ABA5"/>
<reference evidence="3" key="1">
    <citation type="submission" date="2023-05" db="EMBL/GenBank/DDBJ databases">
        <authorList>
            <person name="Huff M."/>
        </authorList>
    </citation>
    <scope>NUCLEOTIDE SEQUENCE</scope>
</reference>
<evidence type="ECO:0000259" key="2">
    <source>
        <dbReference type="PROSITE" id="PS50157"/>
    </source>
</evidence>
<evidence type="ECO:0000313" key="4">
    <source>
        <dbReference type="Proteomes" id="UP000834106"/>
    </source>
</evidence>
<keyword evidence="1" id="KW-0863">Zinc-finger</keyword>
<dbReference type="SMART" id="SM00355">
    <property type="entry name" value="ZnF_C2H2"/>
    <property type="match status" value="2"/>
</dbReference>
<feature type="domain" description="C2H2-type" evidence="2">
    <location>
        <begin position="4"/>
        <end position="31"/>
    </location>
</feature>
<dbReference type="GO" id="GO:0008270">
    <property type="term" value="F:zinc ion binding"/>
    <property type="evidence" value="ECO:0007669"/>
    <property type="project" value="UniProtKB-KW"/>
</dbReference>
<dbReference type="Proteomes" id="UP000834106">
    <property type="component" value="Chromosome 21"/>
</dbReference>
<dbReference type="PANTHER" id="PTHR46326:SF2">
    <property type="entry name" value="ZINC FINGER PROTEIN ZAT1-RELATED"/>
    <property type="match status" value="1"/>
</dbReference>